<name>A0A223S372_9ACTN</name>
<dbReference type="GO" id="GO:0071972">
    <property type="term" value="F:peptidoglycan L,D-transpeptidase activity"/>
    <property type="evidence" value="ECO:0007669"/>
    <property type="project" value="TreeGrafter"/>
</dbReference>
<evidence type="ECO:0000256" key="3">
    <source>
        <dbReference type="ARBA" id="ARBA00022960"/>
    </source>
</evidence>
<accession>A0A223S372</accession>
<evidence type="ECO:0000259" key="9">
    <source>
        <dbReference type="PROSITE" id="PS52029"/>
    </source>
</evidence>
<feature type="region of interest" description="Disordered" evidence="8">
    <location>
        <begin position="16"/>
        <end position="90"/>
    </location>
</feature>
<dbReference type="GO" id="GO:0005576">
    <property type="term" value="C:extracellular region"/>
    <property type="evidence" value="ECO:0007669"/>
    <property type="project" value="TreeGrafter"/>
</dbReference>
<keyword evidence="5" id="KW-0012">Acyltransferase</keyword>
<keyword evidence="11" id="KW-1185">Reference proteome</keyword>
<dbReference type="AlphaFoldDB" id="A0A223S372"/>
<dbReference type="CDD" id="cd13432">
    <property type="entry name" value="LDT_IgD_like_2"/>
    <property type="match status" value="1"/>
</dbReference>
<keyword evidence="3 7" id="KW-0133">Cell shape</keyword>
<feature type="domain" description="L,D-TPase catalytic" evidence="9">
    <location>
        <begin position="239"/>
        <end position="366"/>
    </location>
</feature>
<feature type="active site" description="Proton donor/acceptor" evidence="7">
    <location>
        <position position="325"/>
    </location>
</feature>
<gene>
    <name evidence="10" type="ORF">CDO52_07055</name>
</gene>
<sequence>MCTAAVVLAATACSGGTSELASEDAADSGPLKVSIAPEDGATEVRPDLPVTVTASGGEITDVKVEESTPAPEGGAEDSGDDIPATGTLNDDKTEWVSDWTLAPGSDVTVTAIVDKGGESSEFTSEFSTQEAVPGKRLELKQNQPNSGDTVGVGMPVMIDFDMPVDDKARVEAAMEVTSEKPVKGAWNWFGDKQAVFRPEEYWEPNQKVTVDLHLAGVQAAPGVYGVKDHRIEFEVGREQITDIDEDAHSMTVERDGEKIKDFPVSLGMATTRKYTTTAGNHLVMSREENVPLTNGTLGVAKDAPNYYYEVADYAMRISWSGEYLHSAPWNPRVGEANTSHGCINMTVADSKWYYDNSLVGDPVVITGTDRELEVDNGWGYWQRPWDEWLDNSALGEADDTGEEGTPGSPHHQE</sequence>
<evidence type="ECO:0000256" key="7">
    <source>
        <dbReference type="PROSITE-ProRule" id="PRU01373"/>
    </source>
</evidence>
<dbReference type="PANTHER" id="PTHR30582:SF2">
    <property type="entry name" value="L,D-TRANSPEPTIDASE YCIB-RELATED"/>
    <property type="match status" value="1"/>
</dbReference>
<evidence type="ECO:0000313" key="11">
    <source>
        <dbReference type="Proteomes" id="UP000215005"/>
    </source>
</evidence>
<dbReference type="CDD" id="cd16913">
    <property type="entry name" value="YkuD_like"/>
    <property type="match status" value="1"/>
</dbReference>
<dbReference type="GO" id="GO:0016746">
    <property type="term" value="F:acyltransferase activity"/>
    <property type="evidence" value="ECO:0007669"/>
    <property type="project" value="UniProtKB-KW"/>
</dbReference>
<dbReference type="Gene3D" id="2.60.40.3710">
    <property type="match status" value="1"/>
</dbReference>
<keyword evidence="6 7" id="KW-0961">Cell wall biogenesis/degradation</keyword>
<keyword evidence="2" id="KW-0808">Transferase</keyword>
<dbReference type="SUPFAM" id="SSF141523">
    <property type="entry name" value="L,D-transpeptidase catalytic domain-like"/>
    <property type="match status" value="1"/>
</dbReference>
<dbReference type="KEGG" id="ngv:CDO52_07055"/>
<dbReference type="InterPro" id="IPR038063">
    <property type="entry name" value="Transpep_catalytic_dom"/>
</dbReference>
<comment type="pathway">
    <text evidence="1 7">Cell wall biogenesis; peptidoglycan biosynthesis.</text>
</comment>
<evidence type="ECO:0000256" key="2">
    <source>
        <dbReference type="ARBA" id="ARBA00022679"/>
    </source>
</evidence>
<evidence type="ECO:0000256" key="1">
    <source>
        <dbReference type="ARBA" id="ARBA00004752"/>
    </source>
</evidence>
<dbReference type="InterPro" id="IPR005490">
    <property type="entry name" value="LD_TPept_cat_dom"/>
</dbReference>
<dbReference type="InterPro" id="IPR050979">
    <property type="entry name" value="LD-transpeptidase"/>
</dbReference>
<dbReference type="EMBL" id="CP022753">
    <property type="protein sequence ID" value="ASU82574.1"/>
    <property type="molecule type" value="Genomic_DNA"/>
</dbReference>
<proteinExistence type="predicted"/>
<protein>
    <recommendedName>
        <fullName evidence="9">L,D-TPase catalytic domain-containing protein</fullName>
    </recommendedName>
</protein>
<dbReference type="Gene3D" id="2.60.40.3780">
    <property type="match status" value="1"/>
</dbReference>
<dbReference type="Proteomes" id="UP000215005">
    <property type="component" value="Chromosome"/>
</dbReference>
<dbReference type="Pfam" id="PF03734">
    <property type="entry name" value="YkuD"/>
    <property type="match status" value="1"/>
</dbReference>
<dbReference type="RefSeq" id="WP_017621852.1">
    <property type="nucleotide sequence ID" value="NZ_ANBG01000446.1"/>
</dbReference>
<dbReference type="GO" id="GO:0018104">
    <property type="term" value="P:peptidoglycan-protein cross-linking"/>
    <property type="evidence" value="ECO:0007669"/>
    <property type="project" value="TreeGrafter"/>
</dbReference>
<dbReference type="GO" id="GO:0008360">
    <property type="term" value="P:regulation of cell shape"/>
    <property type="evidence" value="ECO:0007669"/>
    <property type="project" value="UniProtKB-UniRule"/>
</dbReference>
<evidence type="ECO:0000256" key="6">
    <source>
        <dbReference type="ARBA" id="ARBA00023316"/>
    </source>
</evidence>
<evidence type="ECO:0000256" key="4">
    <source>
        <dbReference type="ARBA" id="ARBA00022984"/>
    </source>
</evidence>
<feature type="region of interest" description="Disordered" evidence="8">
    <location>
        <begin position="394"/>
        <end position="413"/>
    </location>
</feature>
<evidence type="ECO:0000256" key="5">
    <source>
        <dbReference type="ARBA" id="ARBA00023315"/>
    </source>
</evidence>
<feature type="active site" description="Nucleophile" evidence="7">
    <location>
        <position position="342"/>
    </location>
</feature>
<keyword evidence="4 7" id="KW-0573">Peptidoglycan synthesis</keyword>
<dbReference type="Gene3D" id="2.40.440.10">
    <property type="entry name" value="L,D-transpeptidase catalytic domain-like"/>
    <property type="match status" value="1"/>
</dbReference>
<dbReference type="PANTHER" id="PTHR30582">
    <property type="entry name" value="L,D-TRANSPEPTIDASE"/>
    <property type="match status" value="1"/>
</dbReference>
<evidence type="ECO:0000313" key="10">
    <source>
        <dbReference type="EMBL" id="ASU82574.1"/>
    </source>
</evidence>
<evidence type="ECO:0000256" key="8">
    <source>
        <dbReference type="SAM" id="MobiDB-lite"/>
    </source>
</evidence>
<organism evidence="10 11">
    <name type="scientific">Nocardiopsis gilva YIM 90087</name>
    <dbReference type="NCBI Taxonomy" id="1235441"/>
    <lineage>
        <taxon>Bacteria</taxon>
        <taxon>Bacillati</taxon>
        <taxon>Actinomycetota</taxon>
        <taxon>Actinomycetes</taxon>
        <taxon>Streptosporangiales</taxon>
        <taxon>Nocardiopsidaceae</taxon>
        <taxon>Nocardiopsis</taxon>
    </lineage>
</organism>
<dbReference type="Pfam" id="PF17964">
    <property type="entry name" value="Big_10"/>
    <property type="match status" value="1"/>
</dbReference>
<dbReference type="InterPro" id="IPR041280">
    <property type="entry name" value="Big_10"/>
</dbReference>
<dbReference type="UniPathway" id="UPA00219"/>
<dbReference type="GO" id="GO:0071555">
    <property type="term" value="P:cell wall organization"/>
    <property type="evidence" value="ECO:0007669"/>
    <property type="project" value="UniProtKB-UniRule"/>
</dbReference>
<dbReference type="PROSITE" id="PS52029">
    <property type="entry name" value="LD_TPASE"/>
    <property type="match status" value="1"/>
</dbReference>
<reference evidence="10 11" key="1">
    <citation type="submission" date="2017-08" db="EMBL/GenBank/DDBJ databases">
        <title>The complete genome sequence of Nocardiopsis gilva YIM 90087.</title>
        <authorList>
            <person name="Yin M."/>
            <person name="Tang S."/>
        </authorList>
    </citation>
    <scope>NUCLEOTIDE SEQUENCE [LARGE SCALE GENOMIC DNA]</scope>
    <source>
        <strain evidence="10 11">YIM 90087</strain>
    </source>
</reference>